<accession>A0ABV9DBR8</accession>
<comment type="caution">
    <text evidence="1">The sequence shown here is derived from an EMBL/GenBank/DDBJ whole genome shotgun (WGS) entry which is preliminary data.</text>
</comment>
<reference evidence="2" key="1">
    <citation type="journal article" date="2019" name="Int. J. Syst. Evol. Microbiol.">
        <title>The Global Catalogue of Microorganisms (GCM) 10K type strain sequencing project: providing services to taxonomists for standard genome sequencing and annotation.</title>
        <authorList>
            <consortium name="The Broad Institute Genomics Platform"/>
            <consortium name="The Broad Institute Genome Sequencing Center for Infectious Disease"/>
            <person name="Wu L."/>
            <person name="Ma J."/>
        </authorList>
    </citation>
    <scope>NUCLEOTIDE SEQUENCE [LARGE SCALE GENOMIC DNA]</scope>
    <source>
        <strain evidence="2">JCM 3369</strain>
    </source>
</reference>
<sequence length="208" mass="22327">MSDQEREALHDGLRLTAVALSDADIPFALCGSYAAWARGAPEPDHDADFVIREEDVDRARAAVAAAGLDVKEPAENWLFKAYHHGALVDVLFRITGEPVDPALFERADVLEVLAVRMPVLSASDLLSSKLRVLGEHYCDFSRLLPIARALREQIDWDRVTDAVDDSPYARAFLSLVRDLGVAPASRAAGVAPASRAAGVAPASRAAAS</sequence>
<evidence type="ECO:0000313" key="2">
    <source>
        <dbReference type="Proteomes" id="UP001595955"/>
    </source>
</evidence>
<proteinExistence type="predicted"/>
<dbReference type="EMBL" id="JBHSGF010000005">
    <property type="protein sequence ID" value="MFC4555244.1"/>
    <property type="molecule type" value="Genomic_DNA"/>
</dbReference>
<name>A0ABV9DBR8_9MICO</name>
<dbReference type="RefSeq" id="WP_122823713.1">
    <property type="nucleotide sequence ID" value="NZ_CP033325.1"/>
</dbReference>
<organism evidence="1 2">
    <name type="scientific">Georgenia faecalis</name>
    <dbReference type="NCBI Taxonomy" id="2483799"/>
    <lineage>
        <taxon>Bacteria</taxon>
        <taxon>Bacillati</taxon>
        <taxon>Actinomycetota</taxon>
        <taxon>Actinomycetes</taxon>
        <taxon>Micrococcales</taxon>
        <taxon>Bogoriellaceae</taxon>
        <taxon>Georgenia</taxon>
    </lineage>
</organism>
<protein>
    <submittedName>
        <fullName evidence="1">Nucleotidyltransferase family protein</fullName>
    </submittedName>
</protein>
<keyword evidence="2" id="KW-1185">Reference proteome</keyword>
<dbReference type="Proteomes" id="UP001595955">
    <property type="component" value="Unassembled WGS sequence"/>
</dbReference>
<dbReference type="InterPro" id="IPR043519">
    <property type="entry name" value="NT_sf"/>
</dbReference>
<evidence type="ECO:0000313" key="1">
    <source>
        <dbReference type="EMBL" id="MFC4555244.1"/>
    </source>
</evidence>
<dbReference type="Gene3D" id="3.30.460.40">
    <property type="match status" value="1"/>
</dbReference>
<dbReference type="SUPFAM" id="SSF81301">
    <property type="entry name" value="Nucleotidyltransferase"/>
    <property type="match status" value="1"/>
</dbReference>
<gene>
    <name evidence="1" type="ORF">ACFO3F_08275</name>
</gene>